<dbReference type="Pfam" id="PF00358">
    <property type="entry name" value="PTS_EIIA_1"/>
    <property type="match status" value="1"/>
</dbReference>
<comment type="caution">
    <text evidence="16">The sequence shown here is derived from an EMBL/GenBank/DDBJ whole genome shotgun (WGS) entry which is preliminary data.</text>
</comment>
<evidence type="ECO:0000259" key="15">
    <source>
        <dbReference type="PROSITE" id="PS51103"/>
    </source>
</evidence>
<keyword evidence="9 12" id="KW-1133">Transmembrane helix</keyword>
<dbReference type="Proteomes" id="UP000285725">
    <property type="component" value="Unassembled WGS sequence"/>
</dbReference>
<keyword evidence="2" id="KW-0813">Transport</keyword>
<evidence type="ECO:0000256" key="7">
    <source>
        <dbReference type="ARBA" id="ARBA00022692"/>
    </source>
</evidence>
<dbReference type="Pfam" id="PF02378">
    <property type="entry name" value="PTS_EIIC"/>
    <property type="match status" value="1"/>
</dbReference>
<dbReference type="FunFam" id="2.70.70.10:FF:000001">
    <property type="entry name" value="PTS system glucose-specific IIA component"/>
    <property type="match status" value="1"/>
</dbReference>
<dbReference type="InterPro" id="IPR001996">
    <property type="entry name" value="PTS_IIB_1"/>
</dbReference>
<keyword evidence="6" id="KW-0598">Phosphotransferase system</keyword>
<feature type="domain" description="PTS EIIC type-1" evidence="15">
    <location>
        <begin position="10"/>
        <end position="454"/>
    </location>
</feature>
<dbReference type="NCBIfam" id="TIGR00830">
    <property type="entry name" value="PTBA"/>
    <property type="match status" value="1"/>
</dbReference>
<dbReference type="InterPro" id="IPR050429">
    <property type="entry name" value="PTS_Glucose_EIICBA"/>
</dbReference>
<dbReference type="PROSITE" id="PS51103">
    <property type="entry name" value="PTS_EIIC_TYPE_1"/>
    <property type="match status" value="1"/>
</dbReference>
<evidence type="ECO:0000256" key="1">
    <source>
        <dbReference type="ARBA" id="ARBA00004651"/>
    </source>
</evidence>
<feature type="transmembrane region" description="Helical" evidence="12">
    <location>
        <begin position="21"/>
        <end position="43"/>
    </location>
</feature>
<feature type="domain" description="PTS EIIA type-1" evidence="13">
    <location>
        <begin position="601"/>
        <end position="705"/>
    </location>
</feature>
<dbReference type="AlphaFoldDB" id="A0AAE8B533"/>
<evidence type="ECO:0000313" key="17">
    <source>
        <dbReference type="Proteomes" id="UP000285725"/>
    </source>
</evidence>
<evidence type="ECO:0000259" key="14">
    <source>
        <dbReference type="PROSITE" id="PS51098"/>
    </source>
</evidence>
<dbReference type="GO" id="GO:0090563">
    <property type="term" value="F:protein-phosphocysteine-sugar phosphotransferase activity"/>
    <property type="evidence" value="ECO:0007669"/>
    <property type="project" value="TreeGrafter"/>
</dbReference>
<protein>
    <submittedName>
        <fullName evidence="16">PTS glucose/maltose transporter subunit IIBCA</fullName>
    </submittedName>
</protein>
<evidence type="ECO:0000256" key="5">
    <source>
        <dbReference type="ARBA" id="ARBA00022679"/>
    </source>
</evidence>
<dbReference type="InterPro" id="IPR018113">
    <property type="entry name" value="PTrfase_EIIB_Cys"/>
</dbReference>
<evidence type="ECO:0000256" key="12">
    <source>
        <dbReference type="SAM" id="Phobius"/>
    </source>
</evidence>
<evidence type="ECO:0000256" key="8">
    <source>
        <dbReference type="ARBA" id="ARBA00022777"/>
    </source>
</evidence>
<keyword evidence="7 12" id="KW-0812">Transmembrane</keyword>
<dbReference type="PROSITE" id="PS00371">
    <property type="entry name" value="PTS_EIIA_TYPE_1_HIS"/>
    <property type="match status" value="1"/>
</dbReference>
<dbReference type="InterPro" id="IPR013013">
    <property type="entry name" value="PTS_EIIC_1"/>
</dbReference>
<keyword evidence="8" id="KW-0418">Kinase</keyword>
<feature type="transmembrane region" description="Helical" evidence="12">
    <location>
        <begin position="345"/>
        <end position="363"/>
    </location>
</feature>
<name>A0AAE8B533_STRPA</name>
<dbReference type="EMBL" id="QRQU01000001">
    <property type="protein sequence ID" value="RHN27302.1"/>
    <property type="molecule type" value="Genomic_DNA"/>
</dbReference>
<sequence>MMNKGSFKSLFSFEFWQKFGKALMVVIAVMPAAGLMISIGKSIPMINPNLSPLVITGGILEQIGWGVIGNLHILFALAIGGSWAKERAGGAFAAGLSFILINRITGAVFGVTSAMLADKDATVHTILGGSIKVADYFISVLEAPALNMGVFVGIISGFVGATAFNKYYNYRKLPEALSFFNGKRFVPFVVIVRSALTALVLAALWPVVQSGINGFGVWIANSQSTAPVLAPFLFGTLERLLLPFGLHHMLTIPINYTQLGGSYQVLTGAAKGTTVFGQDPLWLAWVTDLVNLKKADPSQYQHLLHAYTPARFKVGQMIGSFGILMGVVVAIYRNVDPDKKEKYKGMLFATALATFLTGVTEPIEYMFMFIATPLYLIYAFVQGAAFAMADLVHLRVHSFGSIEFLTRTPMAINAGLALDIFNFVWVTVLFAFIMYFIANFMIKKFNYATPGRNGNYEQNDDAPAGDGAAAGAATSSASSQVINIINLLGGRANIVDVDACMTRLRVTVKDAEKVGTEEQWKAEGAMGLVMKGQGVQAIYGPKADVLKSDIQDVLDSGEVIPETLPSQMTAVQKAEATFKGVTDEVHSVADGEVINIEDVKDPVFSQKMMGDGFAVEPENGHIVSPVAGKVTSVFPTKHALGLVTDNGLEVLVHIGLDTVSLEGKPFEVKVSEGQTVAAGDLLVEADLDAIRAAGRESSTIVVFTNADAIKSVKVEHTGKLAANAPVATVEL</sequence>
<accession>A0AAE8B533</accession>
<comment type="subcellular location">
    <subcellularLocation>
        <location evidence="1">Cell membrane</location>
        <topology evidence="1">Multi-pass membrane protein</topology>
    </subcellularLocation>
</comment>
<evidence type="ECO:0000313" key="16">
    <source>
        <dbReference type="EMBL" id="RHN27302.1"/>
    </source>
</evidence>
<dbReference type="PANTHER" id="PTHR30009:SF8">
    <property type="entry name" value="PTS SYSTEM, IIBC COMPONENT"/>
    <property type="match status" value="1"/>
</dbReference>
<dbReference type="Gene3D" id="2.70.70.10">
    <property type="entry name" value="Glucose Permease (Domain IIA)"/>
    <property type="match status" value="1"/>
</dbReference>
<feature type="transmembrane region" description="Helical" evidence="12">
    <location>
        <begin position="314"/>
        <end position="333"/>
    </location>
</feature>
<dbReference type="InterPro" id="IPR001127">
    <property type="entry name" value="PTS_EIIA_1_perm"/>
</dbReference>
<feature type="transmembrane region" description="Helical" evidence="12">
    <location>
        <begin position="185"/>
        <end position="208"/>
    </location>
</feature>
<dbReference type="NCBIfam" id="TIGR00826">
    <property type="entry name" value="EIIB_glc"/>
    <property type="match status" value="1"/>
</dbReference>
<keyword evidence="10 12" id="KW-0472">Membrane</keyword>
<keyword evidence="3" id="KW-1003">Cell membrane</keyword>
<dbReference type="PROSITE" id="PS01035">
    <property type="entry name" value="PTS_EIIB_TYPE_1_CYS"/>
    <property type="match status" value="1"/>
</dbReference>
<keyword evidence="5" id="KW-0808">Transferase</keyword>
<feature type="transmembrane region" description="Helical" evidence="12">
    <location>
        <begin position="416"/>
        <end position="438"/>
    </location>
</feature>
<dbReference type="PROSITE" id="PS51093">
    <property type="entry name" value="PTS_EIIA_TYPE_1"/>
    <property type="match status" value="1"/>
</dbReference>
<feature type="transmembrane region" description="Helical" evidence="12">
    <location>
        <begin position="63"/>
        <end position="84"/>
    </location>
</feature>
<feature type="transmembrane region" description="Helical" evidence="12">
    <location>
        <begin position="136"/>
        <end position="164"/>
    </location>
</feature>
<dbReference type="InterPro" id="IPR036878">
    <property type="entry name" value="Glu_permease_IIB"/>
</dbReference>
<dbReference type="GO" id="GO:0008982">
    <property type="term" value="F:protein-N(PI)-phosphohistidine-sugar phosphotransferase activity"/>
    <property type="evidence" value="ECO:0007669"/>
    <property type="project" value="InterPro"/>
</dbReference>
<proteinExistence type="predicted"/>
<evidence type="ECO:0000256" key="2">
    <source>
        <dbReference type="ARBA" id="ARBA00022448"/>
    </source>
</evidence>
<evidence type="ECO:0000256" key="3">
    <source>
        <dbReference type="ARBA" id="ARBA00022475"/>
    </source>
</evidence>
<dbReference type="PROSITE" id="PS51098">
    <property type="entry name" value="PTS_EIIB_TYPE_1"/>
    <property type="match status" value="1"/>
</dbReference>
<keyword evidence="4" id="KW-0762">Sugar transport</keyword>
<dbReference type="PANTHER" id="PTHR30009">
    <property type="entry name" value="CYTOCHROME C-TYPE SYNTHESIS PROTEIN AND PTS TRANSMEMBRANE COMPONENT"/>
    <property type="match status" value="1"/>
</dbReference>
<dbReference type="Pfam" id="PF00367">
    <property type="entry name" value="PTS_EIIB"/>
    <property type="match status" value="1"/>
</dbReference>
<feature type="transmembrane region" description="Helical" evidence="12">
    <location>
        <begin position="91"/>
        <end position="116"/>
    </location>
</feature>
<dbReference type="CDD" id="cd00212">
    <property type="entry name" value="PTS_IIB_glc"/>
    <property type="match status" value="1"/>
</dbReference>
<dbReference type="GO" id="GO:0009401">
    <property type="term" value="P:phosphoenolpyruvate-dependent sugar phosphotransferase system"/>
    <property type="evidence" value="ECO:0007669"/>
    <property type="project" value="UniProtKB-KW"/>
</dbReference>
<evidence type="ECO:0000256" key="11">
    <source>
        <dbReference type="PROSITE-ProRule" id="PRU00421"/>
    </source>
</evidence>
<evidence type="ECO:0000256" key="4">
    <source>
        <dbReference type="ARBA" id="ARBA00022597"/>
    </source>
</evidence>
<evidence type="ECO:0000256" key="10">
    <source>
        <dbReference type="ARBA" id="ARBA00023136"/>
    </source>
</evidence>
<feature type="transmembrane region" description="Helical" evidence="12">
    <location>
        <begin position="375"/>
        <end position="396"/>
    </location>
</feature>
<dbReference type="NCBIfam" id="TIGR02003">
    <property type="entry name" value="PTS-II-BC-unk1"/>
    <property type="match status" value="1"/>
</dbReference>
<dbReference type="InterPro" id="IPR003352">
    <property type="entry name" value="PTS_EIIC"/>
</dbReference>
<dbReference type="GO" id="GO:0016301">
    <property type="term" value="F:kinase activity"/>
    <property type="evidence" value="ECO:0007669"/>
    <property type="project" value="UniProtKB-KW"/>
</dbReference>
<dbReference type="GO" id="GO:0005886">
    <property type="term" value="C:plasma membrane"/>
    <property type="evidence" value="ECO:0007669"/>
    <property type="project" value="UniProtKB-SubCell"/>
</dbReference>
<dbReference type="Gene3D" id="3.30.1360.60">
    <property type="entry name" value="Glucose permease domain IIB"/>
    <property type="match status" value="1"/>
</dbReference>
<dbReference type="InterPro" id="IPR011055">
    <property type="entry name" value="Dup_hybrid_motif"/>
</dbReference>
<feature type="domain" description="PTS EIIB type-1" evidence="14">
    <location>
        <begin position="478"/>
        <end position="560"/>
    </location>
</feature>
<dbReference type="SUPFAM" id="SSF51261">
    <property type="entry name" value="Duplicated hybrid motif"/>
    <property type="match status" value="1"/>
</dbReference>
<organism evidence="16 17">
    <name type="scientific">Streptococcus parasanguinis</name>
    <dbReference type="NCBI Taxonomy" id="1318"/>
    <lineage>
        <taxon>Bacteria</taxon>
        <taxon>Bacillati</taxon>
        <taxon>Bacillota</taxon>
        <taxon>Bacilli</taxon>
        <taxon>Lactobacillales</taxon>
        <taxon>Streptococcaceae</taxon>
        <taxon>Streptococcus</taxon>
    </lineage>
</organism>
<evidence type="ECO:0000256" key="9">
    <source>
        <dbReference type="ARBA" id="ARBA00022989"/>
    </source>
</evidence>
<gene>
    <name evidence="16" type="ORF">DWZ19_02305</name>
</gene>
<reference evidence="16 17" key="1">
    <citation type="submission" date="2018-08" db="EMBL/GenBank/DDBJ databases">
        <title>A genome reference for cultivated species of the human gut microbiota.</title>
        <authorList>
            <person name="Zou Y."/>
            <person name="Xue W."/>
            <person name="Luo G."/>
        </authorList>
    </citation>
    <scope>NUCLEOTIDE SEQUENCE [LARGE SCALE GENOMIC DNA]</scope>
    <source>
        <strain evidence="16 17">AF30-12BH</strain>
    </source>
</reference>
<evidence type="ECO:0000259" key="13">
    <source>
        <dbReference type="PROSITE" id="PS51093"/>
    </source>
</evidence>
<feature type="active site" description="Phosphocysteine intermediate; for EIIB activity" evidence="11">
    <location>
        <position position="500"/>
    </location>
</feature>
<dbReference type="SUPFAM" id="SSF55604">
    <property type="entry name" value="Glucose permease domain IIB"/>
    <property type="match status" value="1"/>
</dbReference>
<evidence type="ECO:0000256" key="6">
    <source>
        <dbReference type="ARBA" id="ARBA00022683"/>
    </source>
</evidence>
<dbReference type="InterPro" id="IPR011300">
    <property type="entry name" value="PTS_IIBC"/>
</dbReference>